<protein>
    <submittedName>
        <fullName evidence="1">Predicted DNA-binding protein, MmcQ/YjbR family</fullName>
    </submittedName>
</protein>
<dbReference type="STRING" id="1123323.SAMN05216245_12111"/>
<keyword evidence="1" id="KW-0238">DNA-binding</keyword>
<evidence type="ECO:0000313" key="2">
    <source>
        <dbReference type="Proteomes" id="UP000198896"/>
    </source>
</evidence>
<dbReference type="AlphaFoldDB" id="A0A1I2DKQ4"/>
<proteinExistence type="predicted"/>
<organism evidence="1 2">
    <name type="scientific">Succiniclasticum ruminis DSM 9236</name>
    <dbReference type="NCBI Taxonomy" id="1123323"/>
    <lineage>
        <taxon>Bacteria</taxon>
        <taxon>Bacillati</taxon>
        <taxon>Bacillota</taxon>
        <taxon>Negativicutes</taxon>
        <taxon>Acidaminococcales</taxon>
        <taxon>Acidaminococcaceae</taxon>
        <taxon>Succiniclasticum</taxon>
    </lineage>
</organism>
<dbReference type="OrthoDB" id="9789813at2"/>
<dbReference type="EMBL" id="FONL01000021">
    <property type="protein sequence ID" value="SFE81037.1"/>
    <property type="molecule type" value="Genomic_DNA"/>
</dbReference>
<dbReference type="Pfam" id="PF04237">
    <property type="entry name" value="YjbR"/>
    <property type="match status" value="1"/>
</dbReference>
<dbReference type="InterPro" id="IPR007351">
    <property type="entry name" value="YjbR"/>
</dbReference>
<dbReference type="GO" id="GO:0003677">
    <property type="term" value="F:DNA binding"/>
    <property type="evidence" value="ECO:0007669"/>
    <property type="project" value="UniProtKB-KW"/>
</dbReference>
<accession>A0A1I2DKQ4</accession>
<dbReference type="SUPFAM" id="SSF142906">
    <property type="entry name" value="YjbR-like"/>
    <property type="match status" value="1"/>
</dbReference>
<dbReference type="InterPro" id="IPR058532">
    <property type="entry name" value="YjbR/MT2646/Rv2570-like"/>
</dbReference>
<dbReference type="InterPro" id="IPR038056">
    <property type="entry name" value="YjbR-like_sf"/>
</dbReference>
<name>A0A1I2DKQ4_9FIRM</name>
<dbReference type="Gene3D" id="3.90.1150.30">
    <property type="match status" value="1"/>
</dbReference>
<sequence>MIDIPAIFKSRTLDADKLREYGFSYSGDQYTMDFPIMENQYTAKITISSDGSADFRVYETDSDEEYMPAHIYNATGAFVGGIHKACEEILKNISEKCYYTEYFKWNQSKRILHFIKDRYNAEPEFLWKNLPECAALRVPGKKPWFAVIGRVPKEKLGQDEGGIAEVINLKDEPAIVSARVDGRLAFPAYHMNKQHWYTLFLDDRISDDEIIKLIEKSYVLVNH</sequence>
<dbReference type="RefSeq" id="WP_093914167.1">
    <property type="nucleotide sequence ID" value="NZ_FONL01000021.1"/>
</dbReference>
<keyword evidence="2" id="KW-1185">Reference proteome</keyword>
<reference evidence="1 2" key="1">
    <citation type="submission" date="2016-10" db="EMBL/GenBank/DDBJ databases">
        <authorList>
            <person name="de Groot N.N."/>
        </authorList>
    </citation>
    <scope>NUCLEOTIDE SEQUENCE [LARGE SCALE GENOMIC DNA]</scope>
    <source>
        <strain evidence="1 2">DSM 9236</strain>
    </source>
</reference>
<evidence type="ECO:0000313" key="1">
    <source>
        <dbReference type="EMBL" id="SFE81037.1"/>
    </source>
</evidence>
<dbReference type="PANTHER" id="PTHR35145:SF1">
    <property type="entry name" value="CYTOPLASMIC PROTEIN"/>
    <property type="match status" value="1"/>
</dbReference>
<gene>
    <name evidence="1" type="ORF">SAMN05216245_12111</name>
</gene>
<dbReference type="PANTHER" id="PTHR35145">
    <property type="entry name" value="CYTOPLASMIC PROTEIN-RELATED"/>
    <property type="match status" value="1"/>
</dbReference>
<dbReference type="Proteomes" id="UP000198896">
    <property type="component" value="Unassembled WGS sequence"/>
</dbReference>